<evidence type="ECO:0000313" key="4">
    <source>
        <dbReference type="EMBL" id="MCS5711452.1"/>
    </source>
</evidence>
<dbReference type="AlphaFoldDB" id="A0A0Q9YXX2"/>
<dbReference type="Proteomes" id="UP000051497">
    <property type="component" value="Unassembled WGS sequence"/>
</dbReference>
<keyword evidence="5" id="KW-1185">Reference proteome</keyword>
<reference evidence="4" key="3">
    <citation type="submission" date="2021-06" db="EMBL/GenBank/DDBJ databases">
        <title>Genomic Description and Analysis of Intracellular Bacteria, Candidatus Berkiella cookevillensis and Candidatus Berkiella aquae.</title>
        <authorList>
            <person name="Kidane D.T."/>
            <person name="Mehari Y.T."/>
            <person name="Rice F.C."/>
            <person name="Arivett B.A."/>
            <person name="Farone A.L."/>
            <person name="Berk S.G."/>
            <person name="Farone M.B."/>
        </authorList>
    </citation>
    <scope>NUCLEOTIDE SEQUENCE</scope>
    <source>
        <strain evidence="4">HT99</strain>
    </source>
</reference>
<organism evidence="3">
    <name type="scientific">Candidatus Berkiella aquae</name>
    <dbReference type="NCBI Taxonomy" id="295108"/>
    <lineage>
        <taxon>Bacteria</taxon>
        <taxon>Pseudomonadati</taxon>
        <taxon>Pseudomonadota</taxon>
        <taxon>Gammaproteobacteria</taxon>
        <taxon>Candidatus Berkiellales</taxon>
        <taxon>Candidatus Berkiellaceae</taxon>
        <taxon>Candidatus Berkiella</taxon>
    </lineage>
</organism>
<evidence type="ECO:0000313" key="3">
    <source>
        <dbReference type="EMBL" id="KRG21521.1"/>
    </source>
</evidence>
<keyword evidence="2" id="KW-0472">Membrane</keyword>
<comment type="caution">
    <text evidence="3">The sequence shown here is derived from an EMBL/GenBank/DDBJ whole genome shotgun (WGS) entry which is preliminary data.</text>
</comment>
<protein>
    <submittedName>
        <fullName evidence="3">Uncharacterized protein</fullName>
    </submittedName>
</protein>
<dbReference type="RefSeq" id="WP_075065905.1">
    <property type="nucleotide sequence ID" value="NZ_LKAJ02000001.1"/>
</dbReference>
<feature type="transmembrane region" description="Helical" evidence="2">
    <location>
        <begin position="432"/>
        <end position="455"/>
    </location>
</feature>
<name>A0A0Q9YXX2_9GAMM</name>
<dbReference type="EMBL" id="LKAJ02000001">
    <property type="protein sequence ID" value="MCS5711452.1"/>
    <property type="molecule type" value="Genomic_DNA"/>
</dbReference>
<accession>A0A0Q9YXX2</accession>
<evidence type="ECO:0000313" key="5">
    <source>
        <dbReference type="Proteomes" id="UP000051497"/>
    </source>
</evidence>
<keyword evidence="2" id="KW-1133">Transmembrane helix</keyword>
<keyword evidence="2" id="KW-0812">Transmembrane</keyword>
<feature type="region of interest" description="Disordered" evidence="1">
    <location>
        <begin position="693"/>
        <end position="851"/>
    </location>
</feature>
<gene>
    <name evidence="4" type="ORF">HT99x_008390</name>
    <name evidence="3" type="ORF">HT99x_01273</name>
</gene>
<proteinExistence type="predicted"/>
<dbReference type="EMBL" id="LKAJ01000004">
    <property type="protein sequence ID" value="KRG21521.1"/>
    <property type="molecule type" value="Genomic_DNA"/>
</dbReference>
<dbReference type="OrthoDB" id="5654228at2"/>
<reference evidence="4" key="2">
    <citation type="journal article" date="2016" name="Genome Announc.">
        <title>Draft Genome Sequences of Two Novel Amoeba-Resistant Intranuclear Bacteria, 'Candidatus Berkiella cookevillensis' and 'Candidatus Berkiella aquae'.</title>
        <authorList>
            <person name="Mehari Y.T."/>
            <person name="Arivett B.A."/>
            <person name="Farone A.L."/>
            <person name="Gunderson J.H."/>
            <person name="Farone M.B."/>
        </authorList>
    </citation>
    <scope>NUCLEOTIDE SEQUENCE</scope>
    <source>
        <strain evidence="4">HT99</strain>
    </source>
</reference>
<evidence type="ECO:0000256" key="2">
    <source>
        <dbReference type="SAM" id="Phobius"/>
    </source>
</evidence>
<sequence length="851" mass="93528">MAKNATTTGVEVITWGSGTSQGNGMLHFVDGVLFGGNTGHAAIKLTIPADEEGKRLVEAYCEGPPTIPFELKKKKTVSAEDGDKSVYKESVYEVYFSWWPGEKTEEGVETKLNVHEIDRRSEALGVNVQHSEKWKGEDIELRSVKGSIGSRIISMGVDRVVHLTQVSDKEMEHVLLNEKKAKLLNDDESLNLLYMKVAMLDEKVSNQPNMNVNVSPTINLLINRFASEWKNNLNPEDVVYKKDGVTIESLSPNAIESLMSHTRDKLNQLYVDIRELEYQIDEELIERLKEEGRMTINLGANPDNVVHLPIASADNPHDPKRLNPEKMLQQMRKIVDDGGFDMMHNNCSGTVDSVLAAGCNSKKLQENFKQGAYGVFKNPQEAYLHAKECQQEMMRAKPKGMLEKVGDAISKNNPLKLARNQLIKAMTSGKPVAMGLGGLGLVALAVVSAPIFLISKAANPAQTIKDVDRFRNYAEKRPSPFMKALSVIASGPTHLLLGVPAMIQNGVNNVLKSQDLKASQTKAKTLQGVENEMELENIRNMKPEQQEKAIEAKIIGYIHNEVLQSQINENTIPISEKDPKVAIAKFHEALNAHPNAIPTLDDKTLAKVANFVSKNKDSDLVKQFNRDRLTTALHLKTIEATILSRDLTGENEENIAAKSEALFKALGVEQNGRGYEYLEKWKEKLLSIETKAEEARLASGPPKLPPKTASSGYNASLPPQLPPKTASSGYNASVPPQLPPKTASSGYNASVPPQLPPKTASSGYNASVPPQLPPKTASSGYKASVPPQLPPKTASSGYNASTETPPQVRRGSFVPGYQSLQNRHEEVKKNDNEITNEAEVKPINPRNSTKM</sequence>
<evidence type="ECO:0000256" key="1">
    <source>
        <dbReference type="SAM" id="MobiDB-lite"/>
    </source>
</evidence>
<feature type="compositionally biased region" description="Polar residues" evidence="1">
    <location>
        <begin position="793"/>
        <end position="805"/>
    </location>
</feature>
<reference evidence="3" key="1">
    <citation type="submission" date="2015-09" db="EMBL/GenBank/DDBJ databases">
        <title>Draft Genome Sequences of Two Novel Amoeba-resistant Intranuclear Bacteria, Candidatus Berkiella cookevillensis and Candidatus Berkiella aquae.</title>
        <authorList>
            <person name="Mehari Y.T."/>
            <person name="Arivett B.A."/>
            <person name="Farone A.L."/>
            <person name="Gunderson J.H."/>
            <person name="Farone M.B."/>
        </authorList>
    </citation>
    <scope>NUCLEOTIDE SEQUENCE [LARGE SCALE GENOMIC DNA]</scope>
    <source>
        <strain evidence="3">HT99</strain>
    </source>
</reference>
<feature type="compositionally biased region" description="Basic and acidic residues" evidence="1">
    <location>
        <begin position="822"/>
        <end position="832"/>
    </location>
</feature>